<feature type="coiled-coil region" evidence="1">
    <location>
        <begin position="186"/>
        <end position="213"/>
    </location>
</feature>
<gene>
    <name evidence="2" type="ORF">M0812_23584</name>
</gene>
<dbReference type="Proteomes" id="UP001146793">
    <property type="component" value="Unassembled WGS sequence"/>
</dbReference>
<dbReference type="EMBL" id="JANTQA010000051">
    <property type="protein sequence ID" value="KAJ3430573.1"/>
    <property type="molecule type" value="Genomic_DNA"/>
</dbReference>
<evidence type="ECO:0000313" key="2">
    <source>
        <dbReference type="EMBL" id="KAJ3430573.1"/>
    </source>
</evidence>
<keyword evidence="1" id="KW-0175">Coiled coil</keyword>
<dbReference type="AlphaFoldDB" id="A0AAV7YLC3"/>
<reference evidence="2" key="1">
    <citation type="submission" date="2022-08" db="EMBL/GenBank/DDBJ databases">
        <title>Novel sulphate-reducing endosymbionts in the free-living metamonad Anaeramoeba.</title>
        <authorList>
            <person name="Jerlstrom-Hultqvist J."/>
            <person name="Cepicka I."/>
            <person name="Gallot-Lavallee L."/>
            <person name="Salas-Leiva D."/>
            <person name="Curtis B.A."/>
            <person name="Zahonova K."/>
            <person name="Pipaliya S."/>
            <person name="Dacks J."/>
            <person name="Roger A.J."/>
        </authorList>
    </citation>
    <scope>NUCLEOTIDE SEQUENCE</scope>
    <source>
        <strain evidence="2">Busselton2</strain>
    </source>
</reference>
<accession>A0AAV7YLC3</accession>
<name>A0AAV7YLC3_9EUKA</name>
<proteinExistence type="predicted"/>
<sequence>MNNQDFYFKKKTNIKRSYTPMTDESEMVMNTDNLCDLAYNEKSLQDFSESNLRQTEIYPTSSNSDKRSALSSHGYKLRRLNNNIQTINRRPSAPKNDTASLIPKVLPFWIPQNDDLNQDFAIDECGSFDGLIDDSFFEELNPSTTFKPTTKIKKIEEIPQKITPRKKIGGRIEGKKLYHNVLLNYIKKLRNKNKELLTEFHKVQNELLELKNNYLQITNGENDINTNYQSDNTHLLDEINEKGILKIKQTIINN</sequence>
<evidence type="ECO:0000313" key="3">
    <source>
        <dbReference type="Proteomes" id="UP001146793"/>
    </source>
</evidence>
<evidence type="ECO:0000256" key="1">
    <source>
        <dbReference type="SAM" id="Coils"/>
    </source>
</evidence>
<organism evidence="2 3">
    <name type="scientific">Anaeramoeba flamelloides</name>
    <dbReference type="NCBI Taxonomy" id="1746091"/>
    <lineage>
        <taxon>Eukaryota</taxon>
        <taxon>Metamonada</taxon>
        <taxon>Anaeramoebidae</taxon>
        <taxon>Anaeramoeba</taxon>
    </lineage>
</organism>
<protein>
    <submittedName>
        <fullName evidence="2">Uncharacterized protein</fullName>
    </submittedName>
</protein>
<comment type="caution">
    <text evidence="2">The sequence shown here is derived from an EMBL/GenBank/DDBJ whole genome shotgun (WGS) entry which is preliminary data.</text>
</comment>